<dbReference type="InterPro" id="IPR019660">
    <property type="entry name" value="Put_sensory_transdc_reg_YbjN"/>
</dbReference>
<name>A0A2Z3HVS5_9CAUL</name>
<dbReference type="Proteomes" id="UP000247763">
    <property type="component" value="Chromosome"/>
</dbReference>
<organism evidence="1 2">
    <name type="scientific">Phenylobacterium parvum</name>
    <dbReference type="NCBI Taxonomy" id="2201350"/>
    <lineage>
        <taxon>Bacteria</taxon>
        <taxon>Pseudomonadati</taxon>
        <taxon>Pseudomonadota</taxon>
        <taxon>Alphaproteobacteria</taxon>
        <taxon>Caulobacterales</taxon>
        <taxon>Caulobacteraceae</taxon>
        <taxon>Phenylobacterium</taxon>
    </lineage>
</organism>
<dbReference type="RefSeq" id="WP_110449458.1">
    <property type="nucleotide sequence ID" value="NZ_CP029479.1"/>
</dbReference>
<dbReference type="OrthoDB" id="9792176at2"/>
<sequence length="167" mass="18290">MESPLSEDEALFSQDPLDVVEHVLEAENLRFDRTERGDVAFTLSGGWRDFGLCFTWRPDVDCLQVSLSLDMCAPAALRGQVYELLAGVNARASLGLFEMRDDGEILFRFGTPLLPGEYPGLGQTAGMIDVAMEAAERFFPAFDFLIRCGKPPAEALAACMFETVGVA</sequence>
<reference evidence="2" key="1">
    <citation type="submission" date="2018-05" db="EMBL/GenBank/DDBJ databases">
        <title>Genome sequencing of Phenylobacterium sp. HYN0004.</title>
        <authorList>
            <person name="Yi H."/>
            <person name="Baek C."/>
        </authorList>
    </citation>
    <scope>NUCLEOTIDE SEQUENCE [LARGE SCALE GENOMIC DNA]</scope>
    <source>
        <strain evidence="2">HYN0004</strain>
    </source>
</reference>
<dbReference type="AlphaFoldDB" id="A0A2Z3HVS5"/>
<dbReference type="KEGG" id="phb:HYN04_03415"/>
<accession>A0A2Z3HVS5</accession>
<evidence type="ECO:0008006" key="3">
    <source>
        <dbReference type="Google" id="ProtNLM"/>
    </source>
</evidence>
<dbReference type="CDD" id="cd17033">
    <property type="entry name" value="DR1245-like"/>
    <property type="match status" value="1"/>
</dbReference>
<evidence type="ECO:0000313" key="2">
    <source>
        <dbReference type="Proteomes" id="UP000247763"/>
    </source>
</evidence>
<proteinExistence type="predicted"/>
<evidence type="ECO:0000313" key="1">
    <source>
        <dbReference type="EMBL" id="AWM76889.1"/>
    </source>
</evidence>
<dbReference type="Pfam" id="PF10722">
    <property type="entry name" value="YbjN"/>
    <property type="match status" value="1"/>
</dbReference>
<protein>
    <recommendedName>
        <fullName evidence="3">YbjN domain-containing protein</fullName>
    </recommendedName>
</protein>
<dbReference type="EMBL" id="CP029479">
    <property type="protein sequence ID" value="AWM76889.1"/>
    <property type="molecule type" value="Genomic_DNA"/>
</dbReference>
<gene>
    <name evidence="1" type="ORF">HYN04_03415</name>
</gene>
<keyword evidence="2" id="KW-1185">Reference proteome</keyword>